<sequence length="100" mass="10958">MRIESNKLRQSARGRDCTLRLPGICRRDSETVVLCHLPVGMKGMGMKSPDLFAVFGCDSCHAVIDGRARGEFDQGDLLRALAETQMHWVETGLLVVKGAA</sequence>
<accession>A0A1H5F629</accession>
<reference evidence="2" key="1">
    <citation type="submission" date="2016-10" db="EMBL/GenBank/DDBJ databases">
        <authorList>
            <person name="Varghese N."/>
            <person name="Submissions S."/>
        </authorList>
    </citation>
    <scope>NUCLEOTIDE SEQUENCE [LARGE SCALE GENOMIC DNA]</scope>
    <source>
        <strain evidence="2">DSM 12111</strain>
    </source>
</reference>
<keyword evidence="2" id="KW-1185">Reference proteome</keyword>
<dbReference type="EMBL" id="FNSC01000001">
    <property type="protein sequence ID" value="SED98684.1"/>
    <property type="molecule type" value="Genomic_DNA"/>
</dbReference>
<dbReference type="OrthoDB" id="7068425at2"/>
<dbReference type="InterPro" id="IPR010774">
    <property type="entry name" value="YbcO"/>
</dbReference>
<dbReference type="Gene3D" id="3.30.50.20">
    <property type="entry name" value="prophage-derive protein ybcO"/>
    <property type="match status" value="1"/>
</dbReference>
<gene>
    <name evidence="1" type="ORF">SAMN05421553_3786</name>
</gene>
<evidence type="ECO:0000313" key="2">
    <source>
        <dbReference type="Proteomes" id="UP000242849"/>
    </source>
</evidence>
<dbReference type="RefSeq" id="WP_090385739.1">
    <property type="nucleotide sequence ID" value="NZ_FNSC01000001.1"/>
</dbReference>
<dbReference type="AlphaFoldDB" id="A0A1H5F629"/>
<evidence type="ECO:0008006" key="3">
    <source>
        <dbReference type="Google" id="ProtNLM"/>
    </source>
</evidence>
<dbReference type="Proteomes" id="UP000242849">
    <property type="component" value="Unassembled WGS sequence"/>
</dbReference>
<organism evidence="1 2">
    <name type="scientific">Pseudomonas anguilliseptica</name>
    <dbReference type="NCBI Taxonomy" id="53406"/>
    <lineage>
        <taxon>Bacteria</taxon>
        <taxon>Pseudomonadati</taxon>
        <taxon>Pseudomonadota</taxon>
        <taxon>Gammaproteobacteria</taxon>
        <taxon>Pseudomonadales</taxon>
        <taxon>Pseudomonadaceae</taxon>
        <taxon>Pseudomonas</taxon>
    </lineage>
</organism>
<name>A0A1H5F629_PSEAG</name>
<dbReference type="Pfam" id="PF07102">
    <property type="entry name" value="YbcO"/>
    <property type="match status" value="1"/>
</dbReference>
<proteinExistence type="predicted"/>
<evidence type="ECO:0000313" key="1">
    <source>
        <dbReference type="EMBL" id="SED98684.1"/>
    </source>
</evidence>
<dbReference type="STRING" id="53406.SAMN05421553_3786"/>
<protein>
    <recommendedName>
        <fullName evidence="3">DUF1364 domain-containing protein</fullName>
    </recommendedName>
</protein>